<dbReference type="AlphaFoldDB" id="C1CY63"/>
<name>C1CY63_DEIDV</name>
<evidence type="ECO:0000259" key="2">
    <source>
        <dbReference type="Pfam" id="PF12867"/>
    </source>
</evidence>
<keyword evidence="4" id="KW-1185">Reference proteome</keyword>
<dbReference type="OrthoDB" id="9796039at2"/>
<dbReference type="eggNOG" id="COG2318">
    <property type="taxonomic scope" value="Bacteria"/>
</dbReference>
<feature type="domain" description="DinB-like" evidence="2">
    <location>
        <begin position="46"/>
        <end position="175"/>
    </location>
</feature>
<dbReference type="RefSeq" id="WP_012694140.1">
    <property type="nucleotide sequence ID" value="NC_012526.1"/>
</dbReference>
<proteinExistence type="predicted"/>
<dbReference type="HOGENOM" id="CLU_105789_1_0_0"/>
<dbReference type="KEGG" id="ddr:Deide_20150"/>
<dbReference type="InterPro" id="IPR034660">
    <property type="entry name" value="DinB/YfiT-like"/>
</dbReference>
<evidence type="ECO:0000313" key="4">
    <source>
        <dbReference type="Proteomes" id="UP000002208"/>
    </source>
</evidence>
<dbReference type="InterPro" id="IPR024775">
    <property type="entry name" value="DinB-like"/>
</dbReference>
<organism evidence="3 4">
    <name type="scientific">Deinococcus deserti (strain DSM 17065 / CIP 109153 / LMG 22923 / VCD115)</name>
    <dbReference type="NCBI Taxonomy" id="546414"/>
    <lineage>
        <taxon>Bacteria</taxon>
        <taxon>Thermotogati</taxon>
        <taxon>Deinococcota</taxon>
        <taxon>Deinococci</taxon>
        <taxon>Deinococcales</taxon>
        <taxon>Deinococcaceae</taxon>
        <taxon>Deinococcus</taxon>
    </lineage>
</organism>
<dbReference type="EMBL" id="CP001114">
    <property type="protein sequence ID" value="ACO47019.2"/>
    <property type="molecule type" value="Genomic_DNA"/>
</dbReference>
<evidence type="ECO:0000256" key="1">
    <source>
        <dbReference type="SAM" id="MobiDB-lite"/>
    </source>
</evidence>
<dbReference type="Pfam" id="PF12867">
    <property type="entry name" value="DinB_2"/>
    <property type="match status" value="1"/>
</dbReference>
<dbReference type="SUPFAM" id="SSF109854">
    <property type="entry name" value="DinB/YfiT-like putative metalloenzymes"/>
    <property type="match status" value="1"/>
</dbReference>
<accession>C1CY63</accession>
<protein>
    <recommendedName>
        <fullName evidence="2">DinB-like domain-containing protein</fullName>
    </recommendedName>
</protein>
<dbReference type="Proteomes" id="UP000002208">
    <property type="component" value="Chromosome"/>
</dbReference>
<sequence length="194" mass="21791">MTDHQPHAQPLDPQYPIGPLPQLPGDARVPATLEQMAVKARAAVGAWRELLENRSEAELARTYRPGGWTLYQLAHHTADAHLHGLHRLRMGLTIPDYMIQPFDQDAAVTLPDYTLPVEDAVALMEVINTRWVALLQGVDPAALSRQVMHPSEGPHDLWQLINKHDWHLRHHLAQAHLTLEQDNSPRDASHTGMS</sequence>
<dbReference type="PaxDb" id="546414-Deide_20150"/>
<reference evidence="3 4" key="1">
    <citation type="journal article" date="2009" name="PLoS Genet.">
        <title>Alliance of proteomics and genomics to unravel the specificities of Sahara bacterium Deinococcus deserti.</title>
        <authorList>
            <person name="de Groot A."/>
            <person name="Dulermo R."/>
            <person name="Ortet P."/>
            <person name="Blanchard L."/>
            <person name="Guerin P."/>
            <person name="Fernandez B."/>
            <person name="Vacherie B."/>
            <person name="Dossat C."/>
            <person name="Jolivet E."/>
            <person name="Siguier P."/>
            <person name="Chandler M."/>
            <person name="Barakat M."/>
            <person name="Dedieu A."/>
            <person name="Barbe V."/>
            <person name="Heulin T."/>
            <person name="Sommer S."/>
            <person name="Achouak W."/>
            <person name="Armengaud J."/>
        </authorList>
    </citation>
    <scope>NUCLEOTIDE SEQUENCE [LARGE SCALE GENOMIC DNA]</scope>
    <source>
        <strain evidence="4">DSM 17065 / CIP 109153 / LMG 22923 / VCD115</strain>
    </source>
</reference>
<gene>
    <name evidence="3" type="ordered locus">Deide_20150</name>
</gene>
<dbReference type="STRING" id="546414.Deide_20150"/>
<dbReference type="Gene3D" id="1.20.120.450">
    <property type="entry name" value="dinb family like domain"/>
    <property type="match status" value="1"/>
</dbReference>
<evidence type="ECO:0000313" key="3">
    <source>
        <dbReference type="EMBL" id="ACO47019.2"/>
    </source>
</evidence>
<feature type="region of interest" description="Disordered" evidence="1">
    <location>
        <begin position="1"/>
        <end position="23"/>
    </location>
</feature>